<evidence type="ECO:0000256" key="2">
    <source>
        <dbReference type="SAM" id="SignalP"/>
    </source>
</evidence>
<accession>A0A0A2L1W1</accession>
<protein>
    <recommendedName>
        <fullName evidence="5">Extracellular membrane protein CFEM domain-containing protein</fullName>
    </recommendedName>
</protein>
<gene>
    <name evidence="3" type="ORF">PITC_051940</name>
</gene>
<feature type="region of interest" description="Disordered" evidence="1">
    <location>
        <begin position="87"/>
        <end position="113"/>
    </location>
</feature>
<dbReference type="OrthoDB" id="4364984at2759"/>
<sequence length="235" mass="23590">MRSFITASVLVAGALAQSTDDYLKCASAAIGSIDISKFTSCTSQTSQECLCANKSAIETLTASTISACAGLDLSTLTKTLCSSDSNREAAPARHASRPMQLSNDKRADGPEAAGPRVVYVTETRTDCSCKSTPVAESPLHVSRIPVNVPAFSSVASVAAAPSSTPAGREYGFLGGAASSVIFGPHASAATPSARPSGVDPTRFSPFQGAAAAGASVHGGVAVLGAAAVFGVMFAL</sequence>
<evidence type="ECO:0000256" key="1">
    <source>
        <dbReference type="SAM" id="MobiDB-lite"/>
    </source>
</evidence>
<dbReference type="Proteomes" id="UP000030104">
    <property type="component" value="Unassembled WGS sequence"/>
</dbReference>
<keyword evidence="4" id="KW-1185">Reference proteome</keyword>
<keyword evidence="2" id="KW-0732">Signal</keyword>
<proteinExistence type="predicted"/>
<feature type="signal peptide" evidence="2">
    <location>
        <begin position="1"/>
        <end position="16"/>
    </location>
</feature>
<dbReference type="PhylomeDB" id="A0A0A2L1W1"/>
<dbReference type="EMBL" id="JQGA01001029">
    <property type="protein sequence ID" value="KGO70600.1"/>
    <property type="molecule type" value="Genomic_DNA"/>
</dbReference>
<dbReference type="AlphaFoldDB" id="A0A0A2L1W1"/>
<feature type="chain" id="PRO_5002001996" description="Extracellular membrane protein CFEM domain-containing protein" evidence="2">
    <location>
        <begin position="17"/>
        <end position="235"/>
    </location>
</feature>
<evidence type="ECO:0000313" key="3">
    <source>
        <dbReference type="EMBL" id="KGO70600.1"/>
    </source>
</evidence>
<dbReference type="HOGENOM" id="CLU_1185363_0_0_1"/>
<organism evidence="3 4">
    <name type="scientific">Penicillium italicum</name>
    <name type="common">Blue mold</name>
    <dbReference type="NCBI Taxonomy" id="40296"/>
    <lineage>
        <taxon>Eukaryota</taxon>
        <taxon>Fungi</taxon>
        <taxon>Dikarya</taxon>
        <taxon>Ascomycota</taxon>
        <taxon>Pezizomycotina</taxon>
        <taxon>Eurotiomycetes</taxon>
        <taxon>Eurotiomycetidae</taxon>
        <taxon>Eurotiales</taxon>
        <taxon>Aspergillaceae</taxon>
        <taxon>Penicillium</taxon>
    </lineage>
</organism>
<name>A0A0A2L1W1_PENIT</name>
<evidence type="ECO:0000313" key="4">
    <source>
        <dbReference type="Proteomes" id="UP000030104"/>
    </source>
</evidence>
<reference evidence="3 4" key="1">
    <citation type="journal article" date="2015" name="Mol. Plant Microbe Interact.">
        <title>Genome, transcriptome, and functional analyses of Penicillium expansum provide new insights into secondary metabolism and pathogenicity.</title>
        <authorList>
            <person name="Ballester A.R."/>
            <person name="Marcet-Houben M."/>
            <person name="Levin E."/>
            <person name="Sela N."/>
            <person name="Selma-Lazaro C."/>
            <person name="Carmona L."/>
            <person name="Wisniewski M."/>
            <person name="Droby S."/>
            <person name="Gonzalez-Candelas L."/>
            <person name="Gabaldon T."/>
        </authorList>
    </citation>
    <scope>NUCLEOTIDE SEQUENCE [LARGE SCALE GENOMIC DNA]</scope>
    <source>
        <strain evidence="3 4">PHI-1</strain>
    </source>
</reference>
<evidence type="ECO:0008006" key="5">
    <source>
        <dbReference type="Google" id="ProtNLM"/>
    </source>
</evidence>
<comment type="caution">
    <text evidence="3">The sequence shown here is derived from an EMBL/GenBank/DDBJ whole genome shotgun (WGS) entry which is preliminary data.</text>
</comment>
<dbReference type="OMA" id="QECFCAN"/>